<feature type="transmembrane region" description="Helical" evidence="2">
    <location>
        <begin position="439"/>
        <end position="459"/>
    </location>
</feature>
<keyword evidence="2" id="KW-1133">Transmembrane helix</keyword>
<keyword evidence="2" id="KW-0472">Membrane</keyword>
<name>A0A5Q4BUZ2_9PEZI</name>
<sequence>MDVKFQTRRIVPLLSILCILSHLETFVQAQAPTPLQAKWSGATFGPDGPWQAVEVMLGKDSKVALYPGHTFQSFVIGTNYCKYNTSNGCYASKAGTYNRAQAFQDGTGSASQIQYRPPAYDWMAGIDIQGTLPEFWVDRMVFESPGGDQHAIHNASLTLIESQMLAYPSGKWYPGFAGCLGIGAPNTVNMSFSTPTYPVNASLVPGMLWFNNRIPSNSFSMHIGSVASRLEGSLWFGVYDRNRLVGDVLVANEDFNRNPVTLKDISIDVIQGASPRIVSSASTLSFTFLTDSNTKTVTIRVPFTHLNLTLSDPLVESPVPYFPCFTGGRGTYNLGRAFLQDAFLGANWGQSKWWLAQAPGPNIQLSLSVSTIAEQDTEVRAGNNDWEESWKGAWKVLTADQANGTTPVKPPAQTTTGSPSGVSGGESQAAPGLSTGVKAGVGAGAALLVLVVIGTVLFCRRRRANHREGSVRHSEPPQYDDSDRRFQSPMAAEPYKAPVEVYGSVPIQTQEIPTRNEWARTGRTSNARVELP</sequence>
<evidence type="ECO:0000256" key="3">
    <source>
        <dbReference type="SAM" id="SignalP"/>
    </source>
</evidence>
<reference evidence="4 5" key="1">
    <citation type="journal article" date="2019" name="Sci. Rep.">
        <title>Colletotrichum shisoi sp. nov., an anthracnose pathogen of Perilla frutescens in Japan: molecular phylogenetic, morphological and genomic evidence.</title>
        <authorList>
            <person name="Gan P."/>
            <person name="Tsushima A."/>
            <person name="Hiroyama R."/>
            <person name="Narusaka M."/>
            <person name="Takano Y."/>
            <person name="Narusaka Y."/>
            <person name="Kawaradani M."/>
            <person name="Damm U."/>
            <person name="Shirasu K."/>
        </authorList>
    </citation>
    <scope>NUCLEOTIDE SEQUENCE [LARGE SCALE GENOMIC DNA]</scope>
    <source>
        <strain evidence="4 5">PG-2018a</strain>
    </source>
</reference>
<organism evidence="4 5">
    <name type="scientific">Colletotrichum shisoi</name>
    <dbReference type="NCBI Taxonomy" id="2078593"/>
    <lineage>
        <taxon>Eukaryota</taxon>
        <taxon>Fungi</taxon>
        <taxon>Dikarya</taxon>
        <taxon>Ascomycota</taxon>
        <taxon>Pezizomycotina</taxon>
        <taxon>Sordariomycetes</taxon>
        <taxon>Hypocreomycetidae</taxon>
        <taxon>Glomerellales</taxon>
        <taxon>Glomerellaceae</taxon>
        <taxon>Colletotrichum</taxon>
        <taxon>Colletotrichum destructivum species complex</taxon>
    </lineage>
</organism>
<feature type="region of interest" description="Disordered" evidence="1">
    <location>
        <begin position="465"/>
        <end position="485"/>
    </location>
</feature>
<dbReference type="OrthoDB" id="4074350at2759"/>
<feature type="region of interest" description="Disordered" evidence="1">
    <location>
        <begin position="402"/>
        <end position="429"/>
    </location>
</feature>
<dbReference type="InterPro" id="IPR021109">
    <property type="entry name" value="Peptidase_aspartic_dom_sf"/>
</dbReference>
<keyword evidence="2" id="KW-0812">Transmembrane</keyword>
<evidence type="ECO:0000256" key="2">
    <source>
        <dbReference type="SAM" id="Phobius"/>
    </source>
</evidence>
<dbReference type="CDD" id="cd12087">
    <property type="entry name" value="TM_EGFR-like"/>
    <property type="match status" value="1"/>
</dbReference>
<feature type="compositionally biased region" description="Low complexity" evidence="1">
    <location>
        <begin position="414"/>
        <end position="427"/>
    </location>
</feature>
<accession>A0A5Q4BUZ2</accession>
<feature type="chain" id="PRO_5024865772" description="Peptidase A1 domain-containing protein" evidence="3">
    <location>
        <begin position="30"/>
        <end position="532"/>
    </location>
</feature>
<evidence type="ECO:0008006" key="6">
    <source>
        <dbReference type="Google" id="ProtNLM"/>
    </source>
</evidence>
<dbReference type="Proteomes" id="UP000326340">
    <property type="component" value="Unassembled WGS sequence"/>
</dbReference>
<dbReference type="EMBL" id="PUHP01000421">
    <property type="protein sequence ID" value="TQN70154.1"/>
    <property type="molecule type" value="Genomic_DNA"/>
</dbReference>
<feature type="signal peptide" evidence="3">
    <location>
        <begin position="1"/>
        <end position="29"/>
    </location>
</feature>
<dbReference type="AlphaFoldDB" id="A0A5Q4BUZ2"/>
<keyword evidence="3" id="KW-0732">Signal</keyword>
<protein>
    <recommendedName>
        <fullName evidence="6">Peptidase A1 domain-containing protein</fullName>
    </recommendedName>
</protein>
<comment type="caution">
    <text evidence="4">The sequence shown here is derived from an EMBL/GenBank/DDBJ whole genome shotgun (WGS) entry which is preliminary data.</text>
</comment>
<evidence type="ECO:0000256" key="1">
    <source>
        <dbReference type="SAM" id="MobiDB-lite"/>
    </source>
</evidence>
<proteinExistence type="predicted"/>
<evidence type="ECO:0000313" key="4">
    <source>
        <dbReference type="EMBL" id="TQN70154.1"/>
    </source>
</evidence>
<evidence type="ECO:0000313" key="5">
    <source>
        <dbReference type="Proteomes" id="UP000326340"/>
    </source>
</evidence>
<keyword evidence="5" id="KW-1185">Reference proteome</keyword>
<dbReference type="SUPFAM" id="SSF50630">
    <property type="entry name" value="Acid proteases"/>
    <property type="match status" value="1"/>
</dbReference>
<gene>
    <name evidence="4" type="ORF">CSHISOI_05312</name>
</gene>
<feature type="compositionally biased region" description="Basic and acidic residues" evidence="1">
    <location>
        <begin position="466"/>
        <end position="485"/>
    </location>
</feature>